<dbReference type="SUPFAM" id="SSF53448">
    <property type="entry name" value="Nucleotide-diphospho-sugar transferases"/>
    <property type="match status" value="1"/>
</dbReference>
<dbReference type="InterPro" id="IPR029044">
    <property type="entry name" value="Nucleotide-diphossugar_trans"/>
</dbReference>
<dbReference type="PANTHER" id="PTHR22916:SF3">
    <property type="entry name" value="UDP-GLCNAC:BETAGAL BETA-1,3-N-ACETYLGLUCOSAMINYLTRANSFERASE-LIKE PROTEIN 1"/>
    <property type="match status" value="1"/>
</dbReference>
<dbReference type="Pfam" id="PF00535">
    <property type="entry name" value="Glycos_transf_2"/>
    <property type="match status" value="1"/>
</dbReference>
<dbReference type="RefSeq" id="WP_151157942.1">
    <property type="nucleotide sequence ID" value="NZ_VZRA01000007.1"/>
</dbReference>
<gene>
    <name evidence="2" type="ORF">F6V30_15560</name>
</gene>
<reference evidence="2 3" key="1">
    <citation type="journal article" date="2020" name="Microorganisms">
        <title>Description of Three Novel Members in the Family Geobacteraceae, Oryzomonas japonicum gen. nov., sp. nov., Oryzomonas sagensis sp. nov., and Oryzomonas ruber sp. nov.</title>
        <authorList>
            <person name="Xu Z."/>
            <person name="Masuda Y."/>
            <person name="Hayakawa C."/>
            <person name="Ushijima N."/>
            <person name="Kawano K."/>
            <person name="Shiratori Y."/>
            <person name="Senoo K."/>
            <person name="Itoh H."/>
        </authorList>
    </citation>
    <scope>NUCLEOTIDE SEQUENCE [LARGE SCALE GENOMIC DNA]</scope>
    <source>
        <strain evidence="2 3">Red100</strain>
    </source>
</reference>
<organism evidence="2 3">
    <name type="scientific">Oryzomonas sagensis</name>
    <dbReference type="NCBI Taxonomy" id="2603857"/>
    <lineage>
        <taxon>Bacteria</taxon>
        <taxon>Pseudomonadati</taxon>
        <taxon>Thermodesulfobacteriota</taxon>
        <taxon>Desulfuromonadia</taxon>
        <taxon>Geobacterales</taxon>
        <taxon>Geobacteraceae</taxon>
        <taxon>Oryzomonas</taxon>
    </lineage>
</organism>
<feature type="domain" description="Glycosyltransferase 2-like" evidence="1">
    <location>
        <begin position="15"/>
        <end position="155"/>
    </location>
</feature>
<dbReference type="InterPro" id="IPR001173">
    <property type="entry name" value="Glyco_trans_2-like"/>
</dbReference>
<keyword evidence="3" id="KW-1185">Reference proteome</keyword>
<dbReference type="Proteomes" id="UP000798046">
    <property type="component" value="Unassembled WGS sequence"/>
</dbReference>
<evidence type="ECO:0000259" key="1">
    <source>
        <dbReference type="Pfam" id="PF00535"/>
    </source>
</evidence>
<protein>
    <submittedName>
        <fullName evidence="2">Glycosyltransferase family 2 protein</fullName>
    </submittedName>
</protein>
<sequence>MAGENLPISYQPLVSVVMPAYNASEFIAEAIKSVLSQTYQNFELIVIDDGSVDTTGAIVSELIEKYTSTISYHYQNNSGAGIARNTGITHSLGDLICFIDADDIMVPDHILRQVDFMERHSNVGLVFCDYRNFNEGAFYLESHFQTCPQLLLQLKAKKELILEDPCLILAQENFGIAGTLLFRKSMLQYEPCFEPTLRVCEDFHFYYRLARHSSVGIVNEVGMLRRLHENNTSSDPTKMLSDGIYSRSLLRDNEQDPRVCTHLNRYIAGCQMGLARYYANHSHYLRAMQKDWQALSGNPCWSQAVTAWKGIARTILMAMGLKKVGDNGANA</sequence>
<comment type="caution">
    <text evidence="2">The sequence shown here is derived from an EMBL/GenBank/DDBJ whole genome shotgun (WGS) entry which is preliminary data.</text>
</comment>
<dbReference type="PANTHER" id="PTHR22916">
    <property type="entry name" value="GLYCOSYLTRANSFERASE"/>
    <property type="match status" value="1"/>
</dbReference>
<dbReference type="EMBL" id="VZRA01000007">
    <property type="protein sequence ID" value="KAB0668518.1"/>
    <property type="molecule type" value="Genomic_DNA"/>
</dbReference>
<evidence type="ECO:0000313" key="2">
    <source>
        <dbReference type="EMBL" id="KAB0668518.1"/>
    </source>
</evidence>
<dbReference type="CDD" id="cd00761">
    <property type="entry name" value="Glyco_tranf_GTA_type"/>
    <property type="match status" value="1"/>
</dbReference>
<name>A0ABQ6TKK2_9BACT</name>
<proteinExistence type="predicted"/>
<dbReference type="Gene3D" id="3.90.550.10">
    <property type="entry name" value="Spore Coat Polysaccharide Biosynthesis Protein SpsA, Chain A"/>
    <property type="match status" value="1"/>
</dbReference>
<evidence type="ECO:0000313" key="3">
    <source>
        <dbReference type="Proteomes" id="UP000798046"/>
    </source>
</evidence>
<accession>A0ABQ6TKK2</accession>